<keyword evidence="7" id="KW-0456">Lyase</keyword>
<keyword evidence="5" id="KW-0479">Metal-binding</keyword>
<comment type="catalytic activity">
    <reaction evidence="8">
        <text>hydrogencarbonate + H(+) = CO2 + H2O</text>
        <dbReference type="Rhea" id="RHEA:10748"/>
        <dbReference type="ChEBI" id="CHEBI:15377"/>
        <dbReference type="ChEBI" id="CHEBI:15378"/>
        <dbReference type="ChEBI" id="CHEBI:16526"/>
        <dbReference type="ChEBI" id="CHEBI:17544"/>
        <dbReference type="EC" id="4.2.1.1"/>
    </reaction>
</comment>
<evidence type="ECO:0000313" key="11">
    <source>
        <dbReference type="Proteomes" id="UP001195483"/>
    </source>
</evidence>
<evidence type="ECO:0000256" key="6">
    <source>
        <dbReference type="ARBA" id="ARBA00022833"/>
    </source>
</evidence>
<dbReference type="Pfam" id="PF00194">
    <property type="entry name" value="Carb_anhydrase"/>
    <property type="match status" value="1"/>
</dbReference>
<comment type="caution">
    <text evidence="10">The sequence shown here is derived from an EMBL/GenBank/DDBJ whole genome shotgun (WGS) entry which is preliminary data.</text>
</comment>
<dbReference type="PANTHER" id="PTHR18952:SF265">
    <property type="entry name" value="CARBONIC ANHYDRASE"/>
    <property type="match status" value="1"/>
</dbReference>
<comment type="similarity">
    <text evidence="2">Belongs to the alpha-carbonic anhydrase family.</text>
</comment>
<dbReference type="SUPFAM" id="SSF51069">
    <property type="entry name" value="Carbonic anhydrase"/>
    <property type="match status" value="1"/>
</dbReference>
<dbReference type="InterPro" id="IPR023561">
    <property type="entry name" value="Carbonic_anhydrase_a-class"/>
</dbReference>
<evidence type="ECO:0000313" key="10">
    <source>
        <dbReference type="EMBL" id="KAK3602221.1"/>
    </source>
</evidence>
<keyword evidence="4" id="KW-0964">Secreted</keyword>
<evidence type="ECO:0000256" key="3">
    <source>
        <dbReference type="ARBA" id="ARBA00012925"/>
    </source>
</evidence>
<evidence type="ECO:0000256" key="4">
    <source>
        <dbReference type="ARBA" id="ARBA00022525"/>
    </source>
</evidence>
<evidence type="ECO:0000256" key="7">
    <source>
        <dbReference type="ARBA" id="ARBA00023239"/>
    </source>
</evidence>
<accession>A0AAE0W5G1</accession>
<name>A0AAE0W5G1_9BIVA</name>
<keyword evidence="11" id="KW-1185">Reference proteome</keyword>
<dbReference type="Proteomes" id="UP001195483">
    <property type="component" value="Unassembled WGS sequence"/>
</dbReference>
<evidence type="ECO:0000256" key="2">
    <source>
        <dbReference type="ARBA" id="ARBA00010718"/>
    </source>
</evidence>
<gene>
    <name evidence="10" type="ORF">CHS0354_039968</name>
</gene>
<evidence type="ECO:0000256" key="8">
    <source>
        <dbReference type="ARBA" id="ARBA00048348"/>
    </source>
</evidence>
<dbReference type="GO" id="GO:0008270">
    <property type="term" value="F:zinc ion binding"/>
    <property type="evidence" value="ECO:0007669"/>
    <property type="project" value="InterPro"/>
</dbReference>
<organism evidence="10 11">
    <name type="scientific">Potamilus streckersoni</name>
    <dbReference type="NCBI Taxonomy" id="2493646"/>
    <lineage>
        <taxon>Eukaryota</taxon>
        <taxon>Metazoa</taxon>
        <taxon>Spiralia</taxon>
        <taxon>Lophotrochozoa</taxon>
        <taxon>Mollusca</taxon>
        <taxon>Bivalvia</taxon>
        <taxon>Autobranchia</taxon>
        <taxon>Heteroconchia</taxon>
        <taxon>Palaeoheterodonta</taxon>
        <taxon>Unionida</taxon>
        <taxon>Unionoidea</taxon>
        <taxon>Unionidae</taxon>
        <taxon>Ambleminae</taxon>
        <taxon>Lampsilini</taxon>
        <taxon>Potamilus</taxon>
    </lineage>
</organism>
<dbReference type="EMBL" id="JAEAOA010002326">
    <property type="protein sequence ID" value="KAK3602221.1"/>
    <property type="molecule type" value="Genomic_DNA"/>
</dbReference>
<evidence type="ECO:0000259" key="9">
    <source>
        <dbReference type="PROSITE" id="PS51144"/>
    </source>
</evidence>
<proteinExistence type="inferred from homology"/>
<dbReference type="EC" id="4.2.1.1" evidence="3"/>
<protein>
    <recommendedName>
        <fullName evidence="3">carbonic anhydrase</fullName>
        <ecNumber evidence="3">4.2.1.1</ecNumber>
    </recommendedName>
</protein>
<reference evidence="10" key="3">
    <citation type="submission" date="2023-05" db="EMBL/GenBank/DDBJ databases">
        <authorList>
            <person name="Smith C.H."/>
        </authorList>
    </citation>
    <scope>NUCLEOTIDE SEQUENCE</scope>
    <source>
        <strain evidence="10">CHS0354</strain>
        <tissue evidence="10">Mantle</tissue>
    </source>
</reference>
<dbReference type="InterPro" id="IPR036398">
    <property type="entry name" value="CA_dom_sf"/>
</dbReference>
<dbReference type="Gene3D" id="3.10.200.10">
    <property type="entry name" value="Alpha carbonic anhydrase"/>
    <property type="match status" value="1"/>
</dbReference>
<reference evidence="10" key="2">
    <citation type="journal article" date="2021" name="Genome Biol. Evol.">
        <title>Developing a high-quality reference genome for a parasitic bivalve with doubly uniparental inheritance (Bivalvia: Unionida).</title>
        <authorList>
            <person name="Smith C.H."/>
        </authorList>
    </citation>
    <scope>NUCLEOTIDE SEQUENCE</scope>
    <source>
        <strain evidence="10">CHS0354</strain>
        <tissue evidence="10">Mantle</tissue>
    </source>
</reference>
<dbReference type="PROSITE" id="PS51144">
    <property type="entry name" value="ALPHA_CA_2"/>
    <property type="match status" value="1"/>
</dbReference>
<reference evidence="10" key="1">
    <citation type="journal article" date="2021" name="Genome Biol. Evol.">
        <title>A High-Quality Reference Genome for a Parasitic Bivalve with Doubly Uniparental Inheritance (Bivalvia: Unionida).</title>
        <authorList>
            <person name="Smith C.H."/>
        </authorList>
    </citation>
    <scope>NUCLEOTIDE SEQUENCE</scope>
    <source>
        <strain evidence="10">CHS0354</strain>
    </source>
</reference>
<keyword evidence="6" id="KW-0862">Zinc</keyword>
<dbReference type="GO" id="GO:0004089">
    <property type="term" value="F:carbonate dehydratase activity"/>
    <property type="evidence" value="ECO:0007669"/>
    <property type="project" value="UniProtKB-EC"/>
</dbReference>
<dbReference type="InterPro" id="IPR001148">
    <property type="entry name" value="CA_dom"/>
</dbReference>
<dbReference type="GO" id="GO:0005576">
    <property type="term" value="C:extracellular region"/>
    <property type="evidence" value="ECO:0007669"/>
    <property type="project" value="UniProtKB-SubCell"/>
</dbReference>
<feature type="domain" description="Alpha-carbonic anhydrase" evidence="9">
    <location>
        <begin position="1"/>
        <end position="87"/>
    </location>
</feature>
<dbReference type="PANTHER" id="PTHR18952">
    <property type="entry name" value="CARBONIC ANHYDRASE"/>
    <property type="match status" value="1"/>
</dbReference>
<comment type="subcellular location">
    <subcellularLocation>
        <location evidence="1">Secreted</location>
    </subcellularLocation>
</comment>
<evidence type="ECO:0000256" key="5">
    <source>
        <dbReference type="ARBA" id="ARBA00022723"/>
    </source>
</evidence>
<sequence length="90" mass="10884">MKTFDLRELLPESLDGFCHYYGSLTTPPCYESVNWFIFYETIEISRRQLNAFRHSVYPNIGSEPIRYFSEHFRPPQPLNGRKIYCRNKDW</sequence>
<dbReference type="AlphaFoldDB" id="A0AAE0W5G1"/>
<evidence type="ECO:0000256" key="1">
    <source>
        <dbReference type="ARBA" id="ARBA00004613"/>
    </source>
</evidence>